<name>A0AAJ6VMD4_9HYME</name>
<dbReference type="AlphaFoldDB" id="A0AAJ6VMD4"/>
<dbReference type="PROSITE" id="PS50240">
    <property type="entry name" value="TRYPSIN_DOM"/>
    <property type="match status" value="1"/>
</dbReference>
<dbReference type="Gene3D" id="2.40.10.10">
    <property type="entry name" value="Trypsin-like serine proteases"/>
    <property type="match status" value="1"/>
</dbReference>
<gene>
    <name evidence="7" type="primary">LOC105360137</name>
</gene>
<dbReference type="InterPro" id="IPR001254">
    <property type="entry name" value="Trypsin_dom"/>
</dbReference>
<protein>
    <submittedName>
        <fullName evidence="7">Uncharacterized protein LOC105360137</fullName>
    </submittedName>
</protein>
<dbReference type="RefSeq" id="XP_011495240.1">
    <property type="nucleotide sequence ID" value="XM_011496938.1"/>
</dbReference>
<evidence type="ECO:0000259" key="5">
    <source>
        <dbReference type="PROSITE" id="PS50240"/>
    </source>
</evidence>
<dbReference type="InterPro" id="IPR050430">
    <property type="entry name" value="Peptidase_S1"/>
</dbReference>
<evidence type="ECO:0000256" key="1">
    <source>
        <dbReference type="ARBA" id="ARBA00022670"/>
    </source>
</evidence>
<dbReference type="GO" id="GO:0004252">
    <property type="term" value="F:serine-type endopeptidase activity"/>
    <property type="evidence" value="ECO:0007669"/>
    <property type="project" value="InterPro"/>
</dbReference>
<evidence type="ECO:0000313" key="6">
    <source>
        <dbReference type="Proteomes" id="UP000695007"/>
    </source>
</evidence>
<dbReference type="SUPFAM" id="SSF50494">
    <property type="entry name" value="Trypsin-like serine proteases"/>
    <property type="match status" value="1"/>
</dbReference>
<feature type="domain" description="Peptidase S1" evidence="5">
    <location>
        <begin position="1"/>
        <end position="206"/>
    </location>
</feature>
<evidence type="ECO:0000256" key="2">
    <source>
        <dbReference type="ARBA" id="ARBA00022801"/>
    </source>
</evidence>
<evidence type="ECO:0000256" key="4">
    <source>
        <dbReference type="ARBA" id="ARBA00023157"/>
    </source>
</evidence>
<organism evidence="6 7">
    <name type="scientific">Ceratosolen solmsi marchali</name>
    <dbReference type="NCBI Taxonomy" id="326594"/>
    <lineage>
        <taxon>Eukaryota</taxon>
        <taxon>Metazoa</taxon>
        <taxon>Ecdysozoa</taxon>
        <taxon>Arthropoda</taxon>
        <taxon>Hexapoda</taxon>
        <taxon>Insecta</taxon>
        <taxon>Pterygota</taxon>
        <taxon>Neoptera</taxon>
        <taxon>Endopterygota</taxon>
        <taxon>Hymenoptera</taxon>
        <taxon>Apocrita</taxon>
        <taxon>Proctotrupomorpha</taxon>
        <taxon>Chalcidoidea</taxon>
        <taxon>Agaonidae</taxon>
        <taxon>Agaoninae</taxon>
        <taxon>Ceratosolen</taxon>
    </lineage>
</organism>
<dbReference type="PANTHER" id="PTHR24276">
    <property type="entry name" value="POLYSERASE-RELATED"/>
    <property type="match status" value="1"/>
</dbReference>
<proteinExistence type="predicted"/>
<keyword evidence="2" id="KW-0378">Hydrolase</keyword>
<evidence type="ECO:0000313" key="7">
    <source>
        <dbReference type="RefSeq" id="XP_011495240.1"/>
    </source>
</evidence>
<dbReference type="Pfam" id="PF00089">
    <property type="entry name" value="Trypsin"/>
    <property type="match status" value="1"/>
</dbReference>
<keyword evidence="3" id="KW-0720">Serine protease</keyword>
<dbReference type="InterPro" id="IPR043504">
    <property type="entry name" value="Peptidase_S1_PA_chymotrypsin"/>
</dbReference>
<dbReference type="PANTHER" id="PTHR24276:SF98">
    <property type="entry name" value="FI18310P1-RELATED"/>
    <property type="match status" value="1"/>
</dbReference>
<keyword evidence="1" id="KW-0645">Protease</keyword>
<keyword evidence="6" id="KW-1185">Reference proteome</keyword>
<dbReference type="GeneID" id="105360137"/>
<dbReference type="InterPro" id="IPR009003">
    <property type="entry name" value="Peptidase_S1_PA"/>
</dbReference>
<sequence length="212" mass="24152">MISTIHVLSGARCFNNRLPNNTVILHGSNSLHDSREYTIEWWITFNEWSFYTNRPLEHNDNDISVTKLTHEIQGNFPTASLSLFSYDDLVEQHIELAGWGLNNQGELSSNMLTATAIIVSHTACEYHIHRVSGERISIREGYFCTAGVPFVSMQYGDFGGPVLHFHKIIGINKGTLPKGLQEFDNHKINIHTSINYYTSFIADVISDNFFWQ</sequence>
<accession>A0AAJ6VMD4</accession>
<dbReference type="KEGG" id="csol:105360137"/>
<reference evidence="7" key="1">
    <citation type="submission" date="2025-08" db="UniProtKB">
        <authorList>
            <consortium name="RefSeq"/>
        </authorList>
    </citation>
    <scope>IDENTIFICATION</scope>
</reference>
<dbReference type="Proteomes" id="UP000695007">
    <property type="component" value="Unplaced"/>
</dbReference>
<dbReference type="GO" id="GO:0006508">
    <property type="term" value="P:proteolysis"/>
    <property type="evidence" value="ECO:0007669"/>
    <property type="project" value="UniProtKB-KW"/>
</dbReference>
<evidence type="ECO:0000256" key="3">
    <source>
        <dbReference type="ARBA" id="ARBA00022825"/>
    </source>
</evidence>
<keyword evidence="4" id="KW-1015">Disulfide bond</keyword>